<feature type="transmembrane region" description="Helical" evidence="1">
    <location>
        <begin position="251"/>
        <end position="270"/>
    </location>
</feature>
<feature type="transmembrane region" description="Helical" evidence="1">
    <location>
        <begin position="340"/>
        <end position="360"/>
    </location>
</feature>
<dbReference type="Gene3D" id="1.20.1250.20">
    <property type="entry name" value="MFS general substrate transporter like domains"/>
    <property type="match status" value="2"/>
</dbReference>
<evidence type="ECO:0000313" key="3">
    <source>
        <dbReference type="Proteomes" id="UP000680365"/>
    </source>
</evidence>
<keyword evidence="1" id="KW-0472">Membrane</keyword>
<reference evidence="2 3" key="1">
    <citation type="journal article" date="2021" name="Nat. Commun.">
        <title>Reductive evolution and unique predatory mode in the CPR bacterium Vampirococcus lugosii.</title>
        <authorList>
            <person name="Moreira D."/>
            <person name="Zivanovic Y."/>
            <person name="Lopez-Archilla A.I."/>
            <person name="Iniesto M."/>
            <person name="Lopez-Garcia P."/>
        </authorList>
    </citation>
    <scope>NUCLEOTIDE SEQUENCE [LARGE SCALE GENOMIC DNA]</scope>
    <source>
        <strain evidence="2">Chiprana</strain>
    </source>
</reference>
<feature type="transmembrane region" description="Helical" evidence="1">
    <location>
        <begin position="304"/>
        <end position="324"/>
    </location>
</feature>
<evidence type="ECO:0000256" key="1">
    <source>
        <dbReference type="SAM" id="Phobius"/>
    </source>
</evidence>
<proteinExistence type="predicted"/>
<keyword evidence="3" id="KW-1185">Reference proteome</keyword>
<gene>
    <name evidence="2" type="ORF">VAMP_144n28</name>
</gene>
<name>A0ABS5QLU3_9BACT</name>
<evidence type="ECO:0000313" key="2">
    <source>
        <dbReference type="EMBL" id="MBS8122165.1"/>
    </source>
</evidence>
<feature type="transmembrane region" description="Helical" evidence="1">
    <location>
        <begin position="71"/>
        <end position="90"/>
    </location>
</feature>
<dbReference type="InterPro" id="IPR036259">
    <property type="entry name" value="MFS_trans_sf"/>
</dbReference>
<evidence type="ECO:0008006" key="4">
    <source>
        <dbReference type="Google" id="ProtNLM"/>
    </source>
</evidence>
<accession>A0ABS5QLU3</accession>
<comment type="caution">
    <text evidence="2">The sequence shown here is derived from an EMBL/GenBank/DDBJ whole genome shotgun (WGS) entry which is preliminary data.</text>
</comment>
<dbReference type="RefSeq" id="WP_213349437.1">
    <property type="nucleotide sequence ID" value="NZ_JAEDAM010000048.1"/>
</dbReference>
<dbReference type="InterPro" id="IPR011701">
    <property type="entry name" value="MFS"/>
</dbReference>
<dbReference type="Pfam" id="PF07690">
    <property type="entry name" value="MFS_1"/>
    <property type="match status" value="1"/>
</dbReference>
<feature type="transmembrane region" description="Helical" evidence="1">
    <location>
        <begin position="366"/>
        <end position="389"/>
    </location>
</feature>
<feature type="transmembrane region" description="Helical" evidence="1">
    <location>
        <begin position="164"/>
        <end position="183"/>
    </location>
</feature>
<feature type="transmembrane region" description="Helical" evidence="1">
    <location>
        <begin position="137"/>
        <end position="158"/>
    </location>
</feature>
<feature type="transmembrane region" description="Helical" evidence="1">
    <location>
        <begin position="279"/>
        <end position="298"/>
    </location>
</feature>
<feature type="transmembrane region" description="Helical" evidence="1">
    <location>
        <begin position="42"/>
        <end position="64"/>
    </location>
</feature>
<dbReference type="Proteomes" id="UP000680365">
    <property type="component" value="Unassembled WGS sequence"/>
</dbReference>
<dbReference type="EMBL" id="JAEDAM010000048">
    <property type="protein sequence ID" value="MBS8122165.1"/>
    <property type="molecule type" value="Genomic_DNA"/>
</dbReference>
<feature type="transmembrane region" description="Helical" evidence="1">
    <location>
        <begin position="96"/>
        <end position="116"/>
    </location>
</feature>
<dbReference type="SUPFAM" id="SSF103473">
    <property type="entry name" value="MFS general substrate transporter"/>
    <property type="match status" value="1"/>
</dbReference>
<keyword evidence="1" id="KW-1133">Transmembrane helix</keyword>
<feature type="transmembrane region" description="Helical" evidence="1">
    <location>
        <begin position="7"/>
        <end position="27"/>
    </location>
</feature>
<organism evidence="2 3">
    <name type="scientific">Candidatus Vampirococcus lugosii</name>
    <dbReference type="NCBI Taxonomy" id="2789015"/>
    <lineage>
        <taxon>Bacteria</taxon>
        <taxon>Candidatus Absconditibacteriota</taxon>
        <taxon>Vampirococcus</taxon>
    </lineage>
</organism>
<feature type="transmembrane region" description="Helical" evidence="1">
    <location>
        <begin position="217"/>
        <end position="239"/>
    </location>
</feature>
<keyword evidence="1" id="KW-0812">Transmembrane</keyword>
<protein>
    <recommendedName>
        <fullName evidence="4">Major facilitator superfamily (MFS) profile domain-containing protein</fullName>
    </recommendedName>
</protein>
<sequence>MLKYKNYIISVILVIIWSLFFSIYKYYTWGLFDEDFLTLEYIAAYLSLGGFFSFIIGGFIYELLKERKFHFIISTLSILAIIILYLQYLFPVYDNIIIITSITIFIGFTYSFWVILRSILISTEINKNYASDTLLNGIANISFISSLIIGSILGGYLVEKLNEKGVYIILLILLISALSGLFLSNNLSISDNKNLKSRFKEYKEHYIRDFLYVFKKYYIEMIFLGMIIVIATIISQKAIQYIVENTDMKQSIATFILLASALGSVIGNVLSMKINKNKWYFFMICSFLFGISTIILPFFLLNFIITILVAFVAGVFFGIVFNLLESDYLKNIAIDDKKSYGGTSLGLISSLVIGIMMILIDEIDKIVGITTTYIILGIILFIIGILIYFRKK</sequence>